<organism evidence="2 3">
    <name type="scientific">Kouleothrix aurantiaca</name>
    <dbReference type="NCBI Taxonomy" id="186479"/>
    <lineage>
        <taxon>Bacteria</taxon>
        <taxon>Bacillati</taxon>
        <taxon>Chloroflexota</taxon>
        <taxon>Chloroflexia</taxon>
        <taxon>Chloroflexales</taxon>
        <taxon>Roseiflexineae</taxon>
        <taxon>Roseiflexaceae</taxon>
        <taxon>Kouleothrix</taxon>
    </lineage>
</organism>
<keyword evidence="1" id="KW-1133">Transmembrane helix</keyword>
<name>A0A0P9HDX0_9CHLR</name>
<feature type="transmembrane region" description="Helical" evidence="1">
    <location>
        <begin position="12"/>
        <end position="33"/>
    </location>
</feature>
<protein>
    <recommendedName>
        <fullName evidence="4">DUF3784 domain-containing protein</fullName>
    </recommendedName>
</protein>
<keyword evidence="1" id="KW-0812">Transmembrane</keyword>
<sequence>MTLDMLIPTINTFLFLAIGGGWLLAVALPQSRFSHVWYGKKWIERFAPEQKHSTILLGRLFGAAYLLLGLSSMVNTLKTTLPALAILQWPVLGLACLCMAVASIGALRRL</sequence>
<accession>A0A0P9HDX0</accession>
<feature type="transmembrane region" description="Helical" evidence="1">
    <location>
        <begin position="86"/>
        <end position="107"/>
    </location>
</feature>
<dbReference type="EMBL" id="LJCR01000406">
    <property type="protein sequence ID" value="KPV52867.1"/>
    <property type="molecule type" value="Genomic_DNA"/>
</dbReference>
<evidence type="ECO:0000313" key="2">
    <source>
        <dbReference type="EMBL" id="KPV52867.1"/>
    </source>
</evidence>
<reference evidence="2 3" key="1">
    <citation type="submission" date="2015-09" db="EMBL/GenBank/DDBJ databases">
        <title>Draft genome sequence of Kouleothrix aurantiaca JCM 19913.</title>
        <authorList>
            <person name="Hemp J."/>
        </authorList>
    </citation>
    <scope>NUCLEOTIDE SEQUENCE [LARGE SCALE GENOMIC DNA]</scope>
    <source>
        <strain evidence="2 3">COM-B</strain>
    </source>
</reference>
<comment type="caution">
    <text evidence="2">The sequence shown here is derived from an EMBL/GenBank/DDBJ whole genome shotgun (WGS) entry which is preliminary data.</text>
</comment>
<evidence type="ECO:0000256" key="1">
    <source>
        <dbReference type="SAM" id="Phobius"/>
    </source>
</evidence>
<gene>
    <name evidence="2" type="ORF">SE17_12920</name>
</gene>
<keyword evidence="3" id="KW-1185">Reference proteome</keyword>
<dbReference type="Proteomes" id="UP000050509">
    <property type="component" value="Unassembled WGS sequence"/>
</dbReference>
<dbReference type="AlphaFoldDB" id="A0A0P9HDX0"/>
<evidence type="ECO:0008006" key="4">
    <source>
        <dbReference type="Google" id="ProtNLM"/>
    </source>
</evidence>
<feature type="transmembrane region" description="Helical" evidence="1">
    <location>
        <begin position="54"/>
        <end position="74"/>
    </location>
</feature>
<proteinExistence type="predicted"/>
<keyword evidence="1" id="KW-0472">Membrane</keyword>
<evidence type="ECO:0000313" key="3">
    <source>
        <dbReference type="Proteomes" id="UP000050509"/>
    </source>
</evidence>